<dbReference type="PANTHER" id="PTHR42791">
    <property type="entry name" value="GNAT FAMILY ACETYLTRANSFERASE"/>
    <property type="match status" value="1"/>
</dbReference>
<proteinExistence type="predicted"/>
<dbReference type="Pfam" id="PF13673">
    <property type="entry name" value="Acetyltransf_10"/>
    <property type="match status" value="1"/>
</dbReference>
<dbReference type="PANTHER" id="PTHR42791:SF1">
    <property type="entry name" value="N-ACETYLTRANSFERASE DOMAIN-CONTAINING PROTEIN"/>
    <property type="match status" value="1"/>
</dbReference>
<sequence>MSRSVAAVRPATSVADVEQATRILAEAFLPDPVSRWIFPDDAARARLHPAFFRPFAELALADGELHLTDDGSGVALWLPFEGHPTPSGGPAGAGPADGGAPGDGESGDDELSAVLAAAIGPEHAKRFAVLDALMAADHPTRPHSYLPFIGVRPDRQGAGAGAALLEHQLAQLDATGTAAYLEASTLRSTNLYHRYGFRRTATTLDVPQGPTLYPMWRDPT</sequence>
<dbReference type="RefSeq" id="WP_091436351.1">
    <property type="nucleotide sequence ID" value="NZ_BMMJ01000004.1"/>
</dbReference>
<feature type="domain" description="N-acetyltransferase" evidence="2">
    <location>
        <begin position="142"/>
        <end position="206"/>
    </location>
</feature>
<keyword evidence="3" id="KW-0808">Transferase</keyword>
<dbReference type="EMBL" id="FMIA01000002">
    <property type="protein sequence ID" value="SCL53345.1"/>
    <property type="molecule type" value="Genomic_DNA"/>
</dbReference>
<accession>A0A1C6UGW8</accession>
<reference evidence="3 4" key="1">
    <citation type="submission" date="2016-06" db="EMBL/GenBank/DDBJ databases">
        <authorList>
            <person name="Kjaerup R.B."/>
            <person name="Dalgaard T.S."/>
            <person name="Juul-Madsen H.R."/>
        </authorList>
    </citation>
    <scope>NUCLEOTIDE SEQUENCE [LARGE SCALE GENOMIC DNA]</scope>
    <source>
        <strain evidence="3 4">DSM 45577</strain>
    </source>
</reference>
<name>A0A1C6UGW8_9ACTN</name>
<dbReference type="GO" id="GO:0016747">
    <property type="term" value="F:acyltransferase activity, transferring groups other than amino-acyl groups"/>
    <property type="evidence" value="ECO:0007669"/>
    <property type="project" value="InterPro"/>
</dbReference>
<evidence type="ECO:0000313" key="3">
    <source>
        <dbReference type="EMBL" id="SCL53345.1"/>
    </source>
</evidence>
<dbReference type="Gene3D" id="3.40.630.30">
    <property type="match status" value="1"/>
</dbReference>
<gene>
    <name evidence="3" type="ORF">GA0070617_2342</name>
</gene>
<dbReference type="SUPFAM" id="SSF55729">
    <property type="entry name" value="Acyl-CoA N-acyltransferases (Nat)"/>
    <property type="match status" value="1"/>
</dbReference>
<dbReference type="OrthoDB" id="7057833at2"/>
<evidence type="ECO:0000256" key="1">
    <source>
        <dbReference type="SAM" id="MobiDB-lite"/>
    </source>
</evidence>
<dbReference type="STRING" id="683228.GA0070617_2342"/>
<dbReference type="AlphaFoldDB" id="A0A1C6UGW8"/>
<dbReference type="InterPro" id="IPR000182">
    <property type="entry name" value="GNAT_dom"/>
</dbReference>
<keyword evidence="4" id="KW-1185">Reference proteome</keyword>
<organism evidence="3 4">
    <name type="scientific">Micromonospora yangpuensis</name>
    <dbReference type="NCBI Taxonomy" id="683228"/>
    <lineage>
        <taxon>Bacteria</taxon>
        <taxon>Bacillati</taxon>
        <taxon>Actinomycetota</taxon>
        <taxon>Actinomycetes</taxon>
        <taxon>Micromonosporales</taxon>
        <taxon>Micromonosporaceae</taxon>
        <taxon>Micromonospora</taxon>
    </lineage>
</organism>
<feature type="region of interest" description="Disordered" evidence="1">
    <location>
        <begin position="79"/>
        <end position="108"/>
    </location>
</feature>
<dbReference type="InterPro" id="IPR016181">
    <property type="entry name" value="Acyl_CoA_acyltransferase"/>
</dbReference>
<dbReference type="Proteomes" id="UP000198937">
    <property type="component" value="Unassembled WGS sequence"/>
</dbReference>
<dbReference type="InterPro" id="IPR052523">
    <property type="entry name" value="Trichothecene_AcTrans"/>
</dbReference>
<evidence type="ECO:0000259" key="2">
    <source>
        <dbReference type="Pfam" id="PF13673"/>
    </source>
</evidence>
<feature type="compositionally biased region" description="Gly residues" evidence="1">
    <location>
        <begin position="89"/>
        <end position="104"/>
    </location>
</feature>
<protein>
    <submittedName>
        <fullName evidence="3">Acetyltransferase (GNAT) family protein</fullName>
    </submittedName>
</protein>
<evidence type="ECO:0000313" key="4">
    <source>
        <dbReference type="Proteomes" id="UP000198937"/>
    </source>
</evidence>